<dbReference type="PANTHER" id="PTHR45749">
    <property type="match status" value="1"/>
</dbReference>
<dbReference type="RefSeq" id="XP_010462852.1">
    <property type="nucleotide sequence ID" value="XM_010464550.1"/>
</dbReference>
<dbReference type="Pfam" id="PF14291">
    <property type="entry name" value="DUF4371"/>
    <property type="match status" value="1"/>
</dbReference>
<dbReference type="InterPro" id="IPR012337">
    <property type="entry name" value="RNaseH-like_sf"/>
</dbReference>
<dbReference type="InterPro" id="IPR025398">
    <property type="entry name" value="DUF4371"/>
</dbReference>
<dbReference type="PANTHER" id="PTHR45749:SF35">
    <property type="entry name" value="AC-LIKE TRANSPOSASE-RELATED"/>
    <property type="match status" value="1"/>
</dbReference>
<reference evidence="3" key="1">
    <citation type="journal article" date="2014" name="Nat. Commun.">
        <title>The emerging biofuel crop Camelina sativa retains a highly undifferentiated hexaploid genome structure.</title>
        <authorList>
            <person name="Kagale S."/>
            <person name="Koh C."/>
            <person name="Nixon J."/>
            <person name="Bollina V."/>
            <person name="Clarke W.E."/>
            <person name="Tuteja R."/>
            <person name="Spillane C."/>
            <person name="Robinson S.J."/>
            <person name="Links M.G."/>
            <person name="Clarke C."/>
            <person name="Higgins E.E."/>
            <person name="Huebert T."/>
            <person name="Sharpe A.G."/>
            <person name="Parkin I.A."/>
        </authorList>
    </citation>
    <scope>NUCLEOTIDE SEQUENCE [LARGE SCALE GENOMIC DNA]</scope>
    <source>
        <strain evidence="3">cv. DH55</strain>
    </source>
</reference>
<sequence length="592" mass="67856">MPSTGLAKNNLAFRGRNDKVRVDGNGNFLGMIESVADFDLVMKEHIRRVEDHEIHNHYMSHQIQNELIEMLGDEMRQMIIKKIHCAKYFSVILDTTPYISNRDQMSLVIRCVDISEPFPKIEEFFLNFIEVKDKTGEGLFETLQMVLLDLGLNIDDVRGQGYDNGSNMKGKHKGVQKRLLEINPRAVYTPCGCHSLNLALSDIASSSKIAVSFFGIVQRIYCLFASSTNNCEVFRDIVNGITVKPLSQTRWESRVKSVKAIRFQAPQIRDALFHLAENSDNPKTRSEAESLAMSEIHGIGSFEFLFGMIIWYELLFVVNKVSKLLQSEDMDIDIAIAQLKGLICFFRNYRDTGFQAAKLEAEQIAVDMNIDPVFSVKAKRLSKRKRYHDEEPENVGENVILTPEEDFRINYFIKIVDQGLVSFETRFDQIQSYEKTFGFLFDLKKLKLADDDKLKASYANLEVFLKHGTHYDIDGNDLFLELKLLKGSFPKDIKKVVEVLDFLKQMESCYPNTWTAYHIMMTIPVSVASAERSFSKLKLIKSYLRSTMSQDRLNGLAMMSIERSLAAKLDYETLMDEFAISARPFAFAKVKY</sequence>
<organism evidence="3 4">
    <name type="scientific">Camelina sativa</name>
    <name type="common">False flax</name>
    <name type="synonym">Myagrum sativum</name>
    <dbReference type="NCBI Taxonomy" id="90675"/>
    <lineage>
        <taxon>Eukaryota</taxon>
        <taxon>Viridiplantae</taxon>
        <taxon>Streptophyta</taxon>
        <taxon>Embryophyta</taxon>
        <taxon>Tracheophyta</taxon>
        <taxon>Spermatophyta</taxon>
        <taxon>Magnoliopsida</taxon>
        <taxon>eudicotyledons</taxon>
        <taxon>Gunneridae</taxon>
        <taxon>Pentapetalae</taxon>
        <taxon>rosids</taxon>
        <taxon>malvids</taxon>
        <taxon>Brassicales</taxon>
        <taxon>Brassicaceae</taxon>
        <taxon>Camelineae</taxon>
        <taxon>Camelina</taxon>
    </lineage>
</organism>
<dbReference type="InterPro" id="IPR008906">
    <property type="entry name" value="HATC_C_dom"/>
</dbReference>
<accession>A0ABM0VY24</accession>
<gene>
    <name evidence="4" type="primary">LOC104743473</name>
</gene>
<evidence type="ECO:0000259" key="2">
    <source>
        <dbReference type="Pfam" id="PF14291"/>
    </source>
</evidence>
<dbReference type="Proteomes" id="UP000694864">
    <property type="component" value="Chromosome 14"/>
</dbReference>
<evidence type="ECO:0000259" key="1">
    <source>
        <dbReference type="Pfam" id="PF05699"/>
    </source>
</evidence>
<dbReference type="GeneID" id="104743473"/>
<evidence type="ECO:0000313" key="4">
    <source>
        <dbReference type="RefSeq" id="XP_010462852.1"/>
    </source>
</evidence>
<reference evidence="4" key="2">
    <citation type="submission" date="2025-08" db="UniProtKB">
        <authorList>
            <consortium name="RefSeq"/>
        </authorList>
    </citation>
    <scope>IDENTIFICATION</scope>
    <source>
        <tissue evidence="4">Leaf</tissue>
    </source>
</reference>
<protein>
    <submittedName>
        <fullName evidence="4">Zinc finger MYM-type protein 1-like</fullName>
    </submittedName>
</protein>
<feature type="domain" description="DUF4371" evidence="2">
    <location>
        <begin position="6"/>
        <end position="174"/>
    </location>
</feature>
<evidence type="ECO:0000313" key="3">
    <source>
        <dbReference type="Proteomes" id="UP000694864"/>
    </source>
</evidence>
<proteinExistence type="predicted"/>
<name>A0ABM0VY24_CAMSA</name>
<keyword evidence="3" id="KW-1185">Reference proteome</keyword>
<dbReference type="Pfam" id="PF05699">
    <property type="entry name" value="Dimer_Tnp_hAT"/>
    <property type="match status" value="1"/>
</dbReference>
<feature type="domain" description="HAT C-terminal dimerisation" evidence="1">
    <location>
        <begin position="495"/>
        <end position="564"/>
    </location>
</feature>
<dbReference type="SUPFAM" id="SSF53098">
    <property type="entry name" value="Ribonuclease H-like"/>
    <property type="match status" value="1"/>
</dbReference>